<keyword evidence="1" id="KW-1133">Transmembrane helix</keyword>
<accession>A0ABD7Q0Q6</accession>
<proteinExistence type="predicted"/>
<feature type="transmembrane region" description="Helical" evidence="1">
    <location>
        <begin position="164"/>
        <end position="184"/>
    </location>
</feature>
<keyword evidence="1" id="KW-0472">Membrane</keyword>
<organism evidence="2 3">
    <name type="scientific">Hafnia alvei</name>
    <dbReference type="NCBI Taxonomy" id="569"/>
    <lineage>
        <taxon>Bacteria</taxon>
        <taxon>Pseudomonadati</taxon>
        <taxon>Pseudomonadota</taxon>
        <taxon>Gammaproteobacteria</taxon>
        <taxon>Enterobacterales</taxon>
        <taxon>Hafniaceae</taxon>
        <taxon>Hafnia</taxon>
    </lineage>
</organism>
<keyword evidence="1" id="KW-0812">Transmembrane</keyword>
<dbReference type="EMBL" id="SITJ01000079">
    <property type="protein sequence ID" value="TBL65233.1"/>
    <property type="molecule type" value="Genomic_DNA"/>
</dbReference>
<sequence>MYHNHKWFHLTKNLKSSLLSDEQDTLLTRHMEIKDINKLHYIISLQRIDTSNCLFRSGLQLLRWVIFFPAIILLFINFMSFSHNFHNSWWHDEKEILSTINEINMRNYSNESVFGYYFNKKDDGIFKEKQANYLGGDKKMDLKEYMYFRYNIYAYGHRYFITDIIHVVCFFILGPLFFYLSFLIKNKAPLILIRDKKLFITWINGKAFVARYSQVGVVETHQAVSLILYGLNKDKRIIKTAFVLPTNPTFIMSSNQGRKDLLAFITKYMVWGLSAVASTEYERNMPYYLRKDKKPDDFEQQVDEILTVLDKQDPQKIA</sequence>
<reference evidence="2 3" key="1">
    <citation type="submission" date="2019-02" db="EMBL/GenBank/DDBJ databases">
        <title>Comparative genomic analysis of the Hafnia genus genomes.</title>
        <authorList>
            <person name="Zhiqiu Y."/>
            <person name="Chao Y."/>
            <person name="Yuhui D."/>
            <person name="Di H."/>
            <person name="Bin L."/>
        </authorList>
    </citation>
    <scope>NUCLEOTIDE SEQUENCE [LARGE SCALE GENOMIC DNA]</scope>
    <source>
        <strain evidence="2 3">PCM_1210</strain>
    </source>
</reference>
<dbReference type="RefSeq" id="WP_130971699.1">
    <property type="nucleotide sequence ID" value="NZ_SITJ01000079.1"/>
</dbReference>
<dbReference type="AlphaFoldDB" id="A0ABD7Q0Q6"/>
<evidence type="ECO:0000256" key="1">
    <source>
        <dbReference type="SAM" id="Phobius"/>
    </source>
</evidence>
<evidence type="ECO:0000313" key="3">
    <source>
        <dbReference type="Proteomes" id="UP000291600"/>
    </source>
</evidence>
<feature type="transmembrane region" description="Helical" evidence="1">
    <location>
        <begin position="61"/>
        <end position="81"/>
    </location>
</feature>
<gene>
    <name evidence="2" type="ORF">EYY96_21640</name>
</gene>
<dbReference type="Proteomes" id="UP000291600">
    <property type="component" value="Unassembled WGS sequence"/>
</dbReference>
<comment type="caution">
    <text evidence="2">The sequence shown here is derived from an EMBL/GenBank/DDBJ whole genome shotgun (WGS) entry which is preliminary data.</text>
</comment>
<name>A0ABD7Q0Q6_HAFAL</name>
<evidence type="ECO:0000313" key="2">
    <source>
        <dbReference type="EMBL" id="TBL65233.1"/>
    </source>
</evidence>
<protein>
    <submittedName>
        <fullName evidence="2">Uncharacterized protein</fullName>
    </submittedName>
</protein>